<dbReference type="GO" id="GO:0031126">
    <property type="term" value="P:sno(s)RNA 3'-end processing"/>
    <property type="evidence" value="ECO:0007669"/>
    <property type="project" value="UniProtKB-ARBA"/>
</dbReference>
<dbReference type="InterPro" id="IPR006569">
    <property type="entry name" value="CID_dom"/>
</dbReference>
<evidence type="ECO:0000313" key="10">
    <source>
        <dbReference type="Proteomes" id="UP001304895"/>
    </source>
</evidence>
<dbReference type="FunFam" id="3.30.70.330:FF:000397">
    <property type="entry name" value="RNA binding protein Nrd1"/>
    <property type="match status" value="1"/>
</dbReference>
<comment type="subcellular location">
    <subcellularLocation>
        <location evidence="1">Nucleus</location>
    </subcellularLocation>
</comment>
<accession>A0AAN6UE48</accession>
<evidence type="ECO:0000256" key="5">
    <source>
        <dbReference type="PROSITE-ProRule" id="PRU00176"/>
    </source>
</evidence>
<dbReference type="Gene3D" id="3.30.70.330">
    <property type="match status" value="1"/>
</dbReference>
<feature type="region of interest" description="Disordered" evidence="6">
    <location>
        <begin position="356"/>
        <end position="489"/>
    </location>
</feature>
<dbReference type="PANTHER" id="PTHR23140:SF4">
    <property type="entry name" value="PROTEIN CBR-NRD-1"/>
    <property type="match status" value="1"/>
</dbReference>
<feature type="compositionally biased region" description="Gly residues" evidence="6">
    <location>
        <begin position="735"/>
        <end position="744"/>
    </location>
</feature>
<protein>
    <recommendedName>
        <fullName evidence="11">RNA binding protein Nrd1</fullName>
    </recommendedName>
</protein>
<dbReference type="EMBL" id="MU853430">
    <property type="protein sequence ID" value="KAK4130931.1"/>
    <property type="molecule type" value="Genomic_DNA"/>
</dbReference>
<keyword evidence="10" id="KW-1185">Reference proteome</keyword>
<feature type="domain" description="RRM" evidence="7">
    <location>
        <begin position="507"/>
        <end position="565"/>
    </location>
</feature>
<dbReference type="SUPFAM" id="SSF54928">
    <property type="entry name" value="RNA-binding domain, RBD"/>
    <property type="match status" value="1"/>
</dbReference>
<evidence type="ECO:0000256" key="6">
    <source>
        <dbReference type="SAM" id="MobiDB-lite"/>
    </source>
</evidence>
<reference evidence="9" key="1">
    <citation type="journal article" date="2023" name="Mol. Phylogenet. Evol.">
        <title>Genome-scale phylogeny and comparative genomics of the fungal order Sordariales.</title>
        <authorList>
            <person name="Hensen N."/>
            <person name="Bonometti L."/>
            <person name="Westerberg I."/>
            <person name="Brannstrom I.O."/>
            <person name="Guillou S."/>
            <person name="Cros-Aarteil S."/>
            <person name="Calhoun S."/>
            <person name="Haridas S."/>
            <person name="Kuo A."/>
            <person name="Mondo S."/>
            <person name="Pangilinan J."/>
            <person name="Riley R."/>
            <person name="LaButti K."/>
            <person name="Andreopoulos B."/>
            <person name="Lipzen A."/>
            <person name="Chen C."/>
            <person name="Yan M."/>
            <person name="Daum C."/>
            <person name="Ng V."/>
            <person name="Clum A."/>
            <person name="Steindorff A."/>
            <person name="Ohm R.A."/>
            <person name="Martin F."/>
            <person name="Silar P."/>
            <person name="Natvig D.O."/>
            <person name="Lalanne C."/>
            <person name="Gautier V."/>
            <person name="Ament-Velasquez S.L."/>
            <person name="Kruys A."/>
            <person name="Hutchinson M.I."/>
            <person name="Powell A.J."/>
            <person name="Barry K."/>
            <person name="Miller A.N."/>
            <person name="Grigoriev I.V."/>
            <person name="Debuchy R."/>
            <person name="Gladieux P."/>
            <person name="Hiltunen Thoren M."/>
            <person name="Johannesson H."/>
        </authorList>
    </citation>
    <scope>NUCLEOTIDE SEQUENCE</scope>
    <source>
        <strain evidence="9">CBS 123565</strain>
    </source>
</reference>
<dbReference type="GO" id="GO:0032991">
    <property type="term" value="C:protein-containing complex"/>
    <property type="evidence" value="ECO:0007669"/>
    <property type="project" value="UniProtKB-ARBA"/>
</dbReference>
<dbReference type="GO" id="GO:0010629">
    <property type="term" value="P:negative regulation of gene expression"/>
    <property type="evidence" value="ECO:0007669"/>
    <property type="project" value="UniProtKB-ARBA"/>
</dbReference>
<evidence type="ECO:0008006" key="11">
    <source>
        <dbReference type="Google" id="ProtNLM"/>
    </source>
</evidence>
<dbReference type="AlphaFoldDB" id="A0AAN6UE48"/>
<dbReference type="PANTHER" id="PTHR23140">
    <property type="entry name" value="RNA PROCESSING PROTEIN LD23810P"/>
    <property type="match status" value="1"/>
</dbReference>
<sequence>MASSPVIELEAGLQGMLSLKPPGVSGSRIATITALCVANVKYESVLIQKLFTHFKKTPGTHKLGVLYVVDSVTRKWLDQAKAQGQTPSLSAPDGTFAAGVHRVTELIPILMNDIIATAPQDQKEKIKKLVDIWEKGQTFPTSMVNSFKERLNAPRTTGRSTPTLSTRPSMARAWSPHGLTAPLSVADQSTTPPGSPPPNPLAPLGSGSKPAAAPVNSAIPSILDTLASIARQNASSAQSNPSLAAPAPAPTPAPAPVFTTSGGPPSNGTMHHAPVHVQAQPSMPFLPTPQPAAQPVNVPALPFAFAPPVLPAQGMAPAAPAATTVQLVAALAAQGMSIEKIASVIQMMGQSGAIASAPQQQQMPQPIQTGYAAPPPVGSATGPAPWDARPNDAHDRSGYHDGMRSPNRARGRSRSRSPARWDARASPRTSRTNDRGFEYGRPGSPGRGRSDDRDRSDRSDRGNMPDYRQRSPQGRRNETPPGDQFSQDKWVEYDNSIPSGSIKVYSRTLFVGGVTCSDNELREVFSRYGQVQTCIVNKDKRHAFVKMFFRKDAERAKVAMEEARNQEFQLRTRWGVGFGPRDCSDYQSGISIIPIHKLTEADRKWMLTAPYGGSGGRPIVSGLCVEEPDIEIGAGVSSKAISRRMQTDRGGHHGPKSSRRDDDMPGGAATGPGPGPHPGPGTIGFGAGGGGMGGGGAGGGGDRGGGGGRWRGRGDKHHGGGPREHNKGGERGADKGGAGAGGGNDEPIVMGLPAGITMGPNGINYPPNFAFGGM</sequence>
<feature type="region of interest" description="Disordered" evidence="6">
    <location>
        <begin position="233"/>
        <end position="266"/>
    </location>
</feature>
<dbReference type="InterPro" id="IPR012677">
    <property type="entry name" value="Nucleotide-bd_a/b_plait_sf"/>
</dbReference>
<dbReference type="InterPro" id="IPR051485">
    <property type="entry name" value="SR-CTD_assoc_factor"/>
</dbReference>
<feature type="region of interest" description="Disordered" evidence="6">
    <location>
        <begin position="635"/>
        <end position="748"/>
    </location>
</feature>
<dbReference type="Pfam" id="PF04818">
    <property type="entry name" value="CID"/>
    <property type="match status" value="1"/>
</dbReference>
<dbReference type="Proteomes" id="UP001304895">
    <property type="component" value="Unassembled WGS sequence"/>
</dbReference>
<feature type="compositionally biased region" description="Basic and acidic residues" evidence="6">
    <location>
        <begin position="448"/>
        <end position="469"/>
    </location>
</feature>
<feature type="compositionally biased region" description="Polar residues" evidence="6">
    <location>
        <begin position="154"/>
        <end position="168"/>
    </location>
</feature>
<dbReference type="Gene3D" id="1.25.40.90">
    <property type="match status" value="1"/>
</dbReference>
<dbReference type="CDD" id="cd16984">
    <property type="entry name" value="CID_Nrd1_like"/>
    <property type="match status" value="1"/>
</dbReference>
<dbReference type="Pfam" id="PF00076">
    <property type="entry name" value="RRM_1"/>
    <property type="match status" value="1"/>
</dbReference>
<evidence type="ECO:0000256" key="3">
    <source>
        <dbReference type="ARBA" id="ARBA00022884"/>
    </source>
</evidence>
<keyword evidence="4" id="KW-0539">Nucleus</keyword>
<evidence type="ECO:0000256" key="4">
    <source>
        <dbReference type="ARBA" id="ARBA00023242"/>
    </source>
</evidence>
<feature type="compositionally biased region" description="Basic and acidic residues" evidence="6">
    <location>
        <begin position="389"/>
        <end position="403"/>
    </location>
</feature>
<reference evidence="9" key="2">
    <citation type="submission" date="2023-05" db="EMBL/GenBank/DDBJ databases">
        <authorList>
            <consortium name="Lawrence Berkeley National Laboratory"/>
            <person name="Steindorff A."/>
            <person name="Hensen N."/>
            <person name="Bonometti L."/>
            <person name="Westerberg I."/>
            <person name="Brannstrom I.O."/>
            <person name="Guillou S."/>
            <person name="Cros-Aarteil S."/>
            <person name="Calhoun S."/>
            <person name="Haridas S."/>
            <person name="Kuo A."/>
            <person name="Mondo S."/>
            <person name="Pangilinan J."/>
            <person name="Riley R."/>
            <person name="Labutti K."/>
            <person name="Andreopoulos B."/>
            <person name="Lipzen A."/>
            <person name="Chen C."/>
            <person name="Yanf M."/>
            <person name="Daum C."/>
            <person name="Ng V."/>
            <person name="Clum A."/>
            <person name="Ohm R."/>
            <person name="Martin F."/>
            <person name="Silar P."/>
            <person name="Natvig D."/>
            <person name="Lalanne C."/>
            <person name="Gautier V."/>
            <person name="Ament-Velasquez S.L."/>
            <person name="Kruys A."/>
            <person name="Hutchinson M.I."/>
            <person name="Powell A.J."/>
            <person name="Barry K."/>
            <person name="Miller A.N."/>
            <person name="Grigoriev I.V."/>
            <person name="Debuchy R."/>
            <person name="Gladieux P."/>
            <person name="Thoren M.H."/>
            <person name="Johannesson H."/>
        </authorList>
    </citation>
    <scope>NUCLEOTIDE SEQUENCE</scope>
    <source>
        <strain evidence="9">CBS 123565</strain>
    </source>
</reference>
<dbReference type="GO" id="GO:0031124">
    <property type="term" value="P:mRNA 3'-end processing"/>
    <property type="evidence" value="ECO:0007669"/>
    <property type="project" value="UniProtKB-ARBA"/>
</dbReference>
<dbReference type="PROSITE" id="PS50102">
    <property type="entry name" value="RRM"/>
    <property type="match status" value="1"/>
</dbReference>
<feature type="compositionally biased region" description="Basic and acidic residues" evidence="6">
    <location>
        <begin position="717"/>
        <end position="734"/>
    </location>
</feature>
<evidence type="ECO:0000256" key="2">
    <source>
        <dbReference type="ARBA" id="ARBA00022553"/>
    </source>
</evidence>
<keyword evidence="2" id="KW-0597">Phosphoprotein</keyword>
<evidence type="ECO:0000259" key="8">
    <source>
        <dbReference type="PROSITE" id="PS51391"/>
    </source>
</evidence>
<dbReference type="InterPro" id="IPR000504">
    <property type="entry name" value="RRM_dom"/>
</dbReference>
<evidence type="ECO:0000313" key="9">
    <source>
        <dbReference type="EMBL" id="KAK4130931.1"/>
    </source>
</evidence>
<dbReference type="SUPFAM" id="SSF48464">
    <property type="entry name" value="ENTH/VHS domain"/>
    <property type="match status" value="1"/>
</dbReference>
<dbReference type="Pfam" id="PF21380">
    <property type="entry name" value="Nrd1-Seb1_dom2"/>
    <property type="match status" value="1"/>
</dbReference>
<dbReference type="InterPro" id="IPR048892">
    <property type="entry name" value="Nrd1_Seb1_dom2"/>
</dbReference>
<proteinExistence type="predicted"/>
<gene>
    <name evidence="9" type="ORF">BT67DRAFT_452140</name>
</gene>
<dbReference type="SMART" id="SM00360">
    <property type="entry name" value="RRM"/>
    <property type="match status" value="1"/>
</dbReference>
<dbReference type="SMART" id="SM00582">
    <property type="entry name" value="RPR"/>
    <property type="match status" value="1"/>
</dbReference>
<feature type="compositionally biased region" description="Low complexity" evidence="6">
    <location>
        <begin position="358"/>
        <end position="368"/>
    </location>
</feature>
<dbReference type="GO" id="GO:0006369">
    <property type="term" value="P:termination of RNA polymerase II transcription"/>
    <property type="evidence" value="ECO:0007669"/>
    <property type="project" value="UniProtKB-ARBA"/>
</dbReference>
<feature type="compositionally biased region" description="Basic and acidic residues" evidence="6">
    <location>
        <begin position="419"/>
        <end position="438"/>
    </location>
</feature>
<keyword evidence="3 5" id="KW-0694">RNA-binding</keyword>
<feature type="compositionally biased region" description="Basic residues" evidence="6">
    <location>
        <begin position="407"/>
        <end position="417"/>
    </location>
</feature>
<feature type="compositionally biased region" description="Low complexity" evidence="6">
    <location>
        <begin position="233"/>
        <end position="246"/>
    </location>
</feature>
<dbReference type="InterPro" id="IPR008942">
    <property type="entry name" value="ENTH_VHS"/>
</dbReference>
<feature type="domain" description="CID" evidence="8">
    <location>
        <begin position="1"/>
        <end position="155"/>
    </location>
</feature>
<dbReference type="GO" id="GO:0005634">
    <property type="term" value="C:nucleus"/>
    <property type="evidence" value="ECO:0007669"/>
    <property type="project" value="UniProtKB-SubCell"/>
</dbReference>
<comment type="caution">
    <text evidence="9">The sequence shown here is derived from an EMBL/GenBank/DDBJ whole genome shotgun (WGS) entry which is preliminary data.</text>
</comment>
<feature type="region of interest" description="Disordered" evidence="6">
    <location>
        <begin position="147"/>
        <end position="212"/>
    </location>
</feature>
<feature type="compositionally biased region" description="Gly residues" evidence="6">
    <location>
        <begin position="681"/>
        <end position="709"/>
    </location>
</feature>
<organism evidence="9 10">
    <name type="scientific">Trichocladium antarcticum</name>
    <dbReference type="NCBI Taxonomy" id="1450529"/>
    <lineage>
        <taxon>Eukaryota</taxon>
        <taxon>Fungi</taxon>
        <taxon>Dikarya</taxon>
        <taxon>Ascomycota</taxon>
        <taxon>Pezizomycotina</taxon>
        <taxon>Sordariomycetes</taxon>
        <taxon>Sordariomycetidae</taxon>
        <taxon>Sordariales</taxon>
        <taxon>Chaetomiaceae</taxon>
        <taxon>Trichocladium</taxon>
    </lineage>
</organism>
<evidence type="ECO:0000256" key="1">
    <source>
        <dbReference type="ARBA" id="ARBA00004123"/>
    </source>
</evidence>
<dbReference type="FunFam" id="1.25.40.90:FF:000026">
    <property type="entry name" value="RNA binding protein Nrd1"/>
    <property type="match status" value="1"/>
</dbReference>
<name>A0AAN6UE48_9PEZI</name>
<dbReference type="GO" id="GO:0003723">
    <property type="term" value="F:RNA binding"/>
    <property type="evidence" value="ECO:0007669"/>
    <property type="project" value="UniProtKB-UniRule"/>
</dbReference>
<evidence type="ECO:0000259" key="7">
    <source>
        <dbReference type="PROSITE" id="PS50102"/>
    </source>
</evidence>
<dbReference type="PROSITE" id="PS51391">
    <property type="entry name" value="CID"/>
    <property type="match status" value="1"/>
</dbReference>
<dbReference type="InterPro" id="IPR035979">
    <property type="entry name" value="RBD_domain_sf"/>
</dbReference>